<organism evidence="1 2">
    <name type="scientific">Puccinia sorghi</name>
    <dbReference type="NCBI Taxonomy" id="27349"/>
    <lineage>
        <taxon>Eukaryota</taxon>
        <taxon>Fungi</taxon>
        <taxon>Dikarya</taxon>
        <taxon>Basidiomycota</taxon>
        <taxon>Pucciniomycotina</taxon>
        <taxon>Pucciniomycetes</taxon>
        <taxon>Pucciniales</taxon>
        <taxon>Pucciniaceae</taxon>
        <taxon>Puccinia</taxon>
    </lineage>
</organism>
<dbReference type="VEuPathDB" id="FungiDB:VP01_3078g3"/>
<evidence type="ECO:0000313" key="1">
    <source>
        <dbReference type="EMBL" id="KNZ54010.1"/>
    </source>
</evidence>
<comment type="caution">
    <text evidence="1">The sequence shown here is derived from an EMBL/GenBank/DDBJ whole genome shotgun (WGS) entry which is preliminary data.</text>
</comment>
<sequence>MEISPALEGTQPTKSIIPSHLNQSLKLMKVKMNPKKSKFPNPIREVGFGITLRTLLMGTGSHLPVVHGGGQVCKAQLAKDQSGSTKNIHGHLLQLLKKTKQISHMDLKKWMESGLLNPMVSLGM</sequence>
<gene>
    <name evidence="1" type="ORF">VP01_3078g3</name>
</gene>
<dbReference type="AlphaFoldDB" id="A0A0L6V1J0"/>
<reference evidence="1 2" key="1">
    <citation type="submission" date="2015-08" db="EMBL/GenBank/DDBJ databases">
        <title>Next Generation Sequencing and Analysis of the Genome of Puccinia sorghi L Schw, the Causal Agent of Maize Common Rust.</title>
        <authorList>
            <person name="Rochi L."/>
            <person name="Burguener G."/>
            <person name="Darino M."/>
            <person name="Turjanski A."/>
            <person name="Kreff E."/>
            <person name="Dieguez M.J."/>
            <person name="Sacco F."/>
        </authorList>
    </citation>
    <scope>NUCLEOTIDE SEQUENCE [LARGE SCALE GENOMIC DNA]</scope>
    <source>
        <strain evidence="1 2">RO10H11247</strain>
    </source>
</reference>
<proteinExistence type="predicted"/>
<name>A0A0L6V1J0_9BASI</name>
<evidence type="ECO:0000313" key="2">
    <source>
        <dbReference type="Proteomes" id="UP000037035"/>
    </source>
</evidence>
<dbReference type="EMBL" id="LAVV01008033">
    <property type="protein sequence ID" value="KNZ54010.1"/>
    <property type="molecule type" value="Genomic_DNA"/>
</dbReference>
<dbReference type="Proteomes" id="UP000037035">
    <property type="component" value="Unassembled WGS sequence"/>
</dbReference>
<keyword evidence="2" id="KW-1185">Reference proteome</keyword>
<accession>A0A0L6V1J0</accession>
<protein>
    <submittedName>
        <fullName evidence="1">Uncharacterized protein</fullName>
    </submittedName>
</protein>